<name>A0A8J3D524_9BACT</name>
<comment type="caution">
    <text evidence="4">The sequence shown here is derived from an EMBL/GenBank/DDBJ whole genome shotgun (WGS) entry which is preliminary data.</text>
</comment>
<feature type="domain" description="Activator of Hsp90 ATPase homologue 1/2-like C-terminal" evidence="3">
    <location>
        <begin position="15"/>
        <end position="138"/>
    </location>
</feature>
<gene>
    <name evidence="4" type="ORF">GCM10007390_33070</name>
</gene>
<evidence type="ECO:0000313" key="4">
    <source>
        <dbReference type="EMBL" id="GHB76518.1"/>
    </source>
</evidence>
<dbReference type="RefSeq" id="WP_189565626.1">
    <property type="nucleotide sequence ID" value="NZ_BMXF01000003.1"/>
</dbReference>
<comment type="similarity">
    <text evidence="1">Belongs to the AHA1 family.</text>
</comment>
<evidence type="ECO:0000313" key="5">
    <source>
        <dbReference type="Proteomes" id="UP000598271"/>
    </source>
</evidence>
<accession>A0A8J3D524</accession>
<evidence type="ECO:0000259" key="3">
    <source>
        <dbReference type="Pfam" id="PF08327"/>
    </source>
</evidence>
<organism evidence="4 5">
    <name type="scientific">Persicitalea jodogahamensis</name>
    <dbReference type="NCBI Taxonomy" id="402147"/>
    <lineage>
        <taxon>Bacteria</taxon>
        <taxon>Pseudomonadati</taxon>
        <taxon>Bacteroidota</taxon>
        <taxon>Cytophagia</taxon>
        <taxon>Cytophagales</taxon>
        <taxon>Spirosomataceae</taxon>
        <taxon>Persicitalea</taxon>
    </lineage>
</organism>
<dbReference type="Proteomes" id="UP000598271">
    <property type="component" value="Unassembled WGS sequence"/>
</dbReference>
<dbReference type="InterPro" id="IPR013538">
    <property type="entry name" value="ASHA1/2-like_C"/>
</dbReference>
<dbReference type="Pfam" id="PF08327">
    <property type="entry name" value="AHSA1"/>
    <property type="match status" value="1"/>
</dbReference>
<keyword evidence="5" id="KW-1185">Reference proteome</keyword>
<dbReference type="Gene3D" id="3.30.530.20">
    <property type="match status" value="1"/>
</dbReference>
<protein>
    <submittedName>
        <fullName evidence="4">Activator of HSP90 ATPase</fullName>
    </submittedName>
</protein>
<evidence type="ECO:0000256" key="2">
    <source>
        <dbReference type="SAM" id="MobiDB-lite"/>
    </source>
</evidence>
<feature type="region of interest" description="Disordered" evidence="2">
    <location>
        <begin position="102"/>
        <end position="125"/>
    </location>
</feature>
<proteinExistence type="inferred from homology"/>
<dbReference type="InterPro" id="IPR023393">
    <property type="entry name" value="START-like_dom_sf"/>
</dbReference>
<sequence length="142" mass="16228">MANEQSTITAETIVDAPLEKVWKAWTTPDDITQWNNASDEWYTPSADNNLTEGGEFIYRMEARDGSFAFDFSGTYKKIVEHELLEYILADDRKVSVAFEENEGKTKVTETFEPEEENPAEAQKQGWQAILDNFKKYVEGKAS</sequence>
<evidence type="ECO:0000256" key="1">
    <source>
        <dbReference type="ARBA" id="ARBA00006817"/>
    </source>
</evidence>
<dbReference type="EMBL" id="BMXF01000003">
    <property type="protein sequence ID" value="GHB76518.1"/>
    <property type="molecule type" value="Genomic_DNA"/>
</dbReference>
<dbReference type="SUPFAM" id="SSF55961">
    <property type="entry name" value="Bet v1-like"/>
    <property type="match status" value="1"/>
</dbReference>
<reference evidence="4 5" key="1">
    <citation type="journal article" date="2014" name="Int. J. Syst. Evol. Microbiol.">
        <title>Complete genome sequence of Corynebacterium casei LMG S-19264T (=DSM 44701T), isolated from a smear-ripened cheese.</title>
        <authorList>
            <consortium name="US DOE Joint Genome Institute (JGI-PGF)"/>
            <person name="Walter F."/>
            <person name="Albersmeier A."/>
            <person name="Kalinowski J."/>
            <person name="Ruckert C."/>
        </authorList>
    </citation>
    <scope>NUCLEOTIDE SEQUENCE [LARGE SCALE GENOMIC DNA]</scope>
    <source>
        <strain evidence="4 5">KCTC 12866</strain>
    </source>
</reference>
<dbReference type="AlphaFoldDB" id="A0A8J3D524"/>